<dbReference type="EMBL" id="LGUC01000002">
    <property type="protein sequence ID" value="KPN29026.1"/>
    <property type="molecule type" value="Genomic_DNA"/>
</dbReference>
<gene>
    <name evidence="3" type="ORF">SY89_03260</name>
</gene>
<comment type="caution">
    <text evidence="3">The sequence shown here is derived from an EMBL/GenBank/DDBJ whole genome shotgun (WGS) entry which is preliminary data.</text>
</comment>
<dbReference type="RefSeq" id="WP_054584830.1">
    <property type="nucleotide sequence ID" value="NZ_LGUC01000002.1"/>
</dbReference>
<feature type="domain" description="Transcription regulator PadR N-terminal" evidence="2">
    <location>
        <begin position="103"/>
        <end position="161"/>
    </location>
</feature>
<feature type="compositionally biased region" description="Basic and acidic residues" evidence="1">
    <location>
        <begin position="1"/>
        <end position="16"/>
    </location>
</feature>
<dbReference type="SUPFAM" id="SSF46785">
    <property type="entry name" value="Winged helix' DNA-binding domain"/>
    <property type="match status" value="1"/>
</dbReference>
<dbReference type="InterPro" id="IPR005149">
    <property type="entry name" value="Tscrpt_reg_PadR_N"/>
</dbReference>
<keyword evidence="4" id="KW-1185">Reference proteome</keyword>
<accession>A0A0P7FR69</accession>
<proteinExistence type="predicted"/>
<protein>
    <submittedName>
        <fullName evidence="3">Transcriptional regulator PadR-like family protein</fullName>
    </submittedName>
</protein>
<dbReference type="AlphaFoldDB" id="A0A0P7FR69"/>
<dbReference type="Pfam" id="PF03551">
    <property type="entry name" value="PadR"/>
    <property type="match status" value="1"/>
</dbReference>
<dbReference type="Gene3D" id="1.10.10.10">
    <property type="entry name" value="Winged helix-like DNA-binding domain superfamily/Winged helix DNA-binding domain"/>
    <property type="match status" value="1"/>
</dbReference>
<dbReference type="Proteomes" id="UP000050535">
    <property type="component" value="Unassembled WGS sequence"/>
</dbReference>
<name>A0A0P7FR69_9EURY</name>
<feature type="region of interest" description="Disordered" evidence="1">
    <location>
        <begin position="1"/>
        <end position="39"/>
    </location>
</feature>
<evidence type="ECO:0000313" key="4">
    <source>
        <dbReference type="Proteomes" id="UP000050535"/>
    </source>
</evidence>
<evidence type="ECO:0000313" key="3">
    <source>
        <dbReference type="EMBL" id="KPN29026.1"/>
    </source>
</evidence>
<evidence type="ECO:0000259" key="2">
    <source>
        <dbReference type="Pfam" id="PF03551"/>
    </source>
</evidence>
<feature type="compositionally biased region" description="Low complexity" evidence="1">
    <location>
        <begin position="18"/>
        <end position="39"/>
    </location>
</feature>
<dbReference type="OrthoDB" id="56053at2157"/>
<dbReference type="InterPro" id="IPR036388">
    <property type="entry name" value="WH-like_DNA-bd_sf"/>
</dbReference>
<evidence type="ECO:0000256" key="1">
    <source>
        <dbReference type="SAM" id="MobiDB-lite"/>
    </source>
</evidence>
<organism evidence="3 4">
    <name type="scientific">Halolamina pelagica</name>
    <dbReference type="NCBI Taxonomy" id="699431"/>
    <lineage>
        <taxon>Archaea</taxon>
        <taxon>Methanobacteriati</taxon>
        <taxon>Methanobacteriota</taxon>
        <taxon>Stenosarchaea group</taxon>
        <taxon>Halobacteria</taxon>
        <taxon>Halobacteriales</taxon>
        <taxon>Haloferacaceae</taxon>
    </lineage>
</organism>
<reference evidence="4" key="1">
    <citation type="submission" date="2013-11" db="EMBL/GenBank/DDBJ databases">
        <authorList>
            <person name="Hoang H.T."/>
            <person name="Killian M.L."/>
            <person name="Madson D.M."/>
            <person name="Arruda P.H.E."/>
            <person name="Sun D."/>
            <person name="Schwartz K.J."/>
            <person name="Yoon K."/>
        </authorList>
    </citation>
    <scope>NUCLEOTIDE SEQUENCE [LARGE SCALE GENOMIC DNA]</scope>
    <source>
        <strain evidence="4">CDK2</strain>
    </source>
</reference>
<dbReference type="InterPro" id="IPR036390">
    <property type="entry name" value="WH_DNA-bd_sf"/>
</dbReference>
<sequence>MTRNPESSDLRSRPGDSPEPSARDAAASAAEGQATDAGTEVTVEQLFGELQSGGEEGSGMNVRLTPEQESEVILDRVLETLFDDTQFEFEEETVKENLEEILLMLIAHRSSDTHGKSLMGDLTAIFGTRLSPGTVYPQLHELEADGALRVQELVRTKEYQIEDEQVLRDRVTTTMEQHLAFGLFLQAALDELS</sequence>